<dbReference type="InterPro" id="IPR032675">
    <property type="entry name" value="LRR_dom_sf"/>
</dbReference>
<name>A0ABU6WUW6_9FABA</name>
<evidence type="ECO:0000313" key="3">
    <source>
        <dbReference type="EMBL" id="MED6189652.1"/>
    </source>
</evidence>
<evidence type="ECO:0000256" key="1">
    <source>
        <dbReference type="SAM" id="Phobius"/>
    </source>
</evidence>
<dbReference type="CDD" id="cd22160">
    <property type="entry name" value="F-box_AtFBL13-like"/>
    <property type="match status" value="1"/>
</dbReference>
<dbReference type="InterPro" id="IPR001810">
    <property type="entry name" value="F-box_dom"/>
</dbReference>
<evidence type="ECO:0000313" key="4">
    <source>
        <dbReference type="Proteomes" id="UP001341840"/>
    </source>
</evidence>
<dbReference type="InterPro" id="IPR055411">
    <property type="entry name" value="LRR_FXL15/At3g58940/PEG3-like"/>
</dbReference>
<dbReference type="PANTHER" id="PTHR31900">
    <property type="entry name" value="F-BOX/RNI SUPERFAMILY PROTEIN-RELATED"/>
    <property type="match status" value="1"/>
</dbReference>
<keyword evidence="1" id="KW-0812">Transmembrane</keyword>
<keyword evidence="1" id="KW-0472">Membrane</keyword>
<keyword evidence="1" id="KW-1133">Transmembrane helix</keyword>
<dbReference type="Pfam" id="PF24758">
    <property type="entry name" value="LRR_At5g56370"/>
    <property type="match status" value="1"/>
</dbReference>
<dbReference type="PANTHER" id="PTHR31900:SF34">
    <property type="entry name" value="EMB|CAB62440.1-RELATED"/>
    <property type="match status" value="1"/>
</dbReference>
<dbReference type="InterPro" id="IPR053781">
    <property type="entry name" value="F-box_AtFBL13-like"/>
</dbReference>
<dbReference type="Gene3D" id="3.80.10.10">
    <property type="entry name" value="Ribonuclease Inhibitor"/>
    <property type="match status" value="1"/>
</dbReference>
<evidence type="ECO:0000259" key="2">
    <source>
        <dbReference type="PROSITE" id="PS50181"/>
    </source>
</evidence>
<organism evidence="3 4">
    <name type="scientific">Stylosanthes scabra</name>
    <dbReference type="NCBI Taxonomy" id="79078"/>
    <lineage>
        <taxon>Eukaryota</taxon>
        <taxon>Viridiplantae</taxon>
        <taxon>Streptophyta</taxon>
        <taxon>Embryophyta</taxon>
        <taxon>Tracheophyta</taxon>
        <taxon>Spermatophyta</taxon>
        <taxon>Magnoliopsida</taxon>
        <taxon>eudicotyledons</taxon>
        <taxon>Gunneridae</taxon>
        <taxon>Pentapetalae</taxon>
        <taxon>rosids</taxon>
        <taxon>fabids</taxon>
        <taxon>Fabales</taxon>
        <taxon>Fabaceae</taxon>
        <taxon>Papilionoideae</taxon>
        <taxon>50 kb inversion clade</taxon>
        <taxon>dalbergioids sensu lato</taxon>
        <taxon>Dalbergieae</taxon>
        <taxon>Pterocarpus clade</taxon>
        <taxon>Stylosanthes</taxon>
    </lineage>
</organism>
<proteinExistence type="predicted"/>
<keyword evidence="4" id="KW-1185">Reference proteome</keyword>
<dbReference type="InterPro" id="IPR050232">
    <property type="entry name" value="FBL13/AtMIF1-like"/>
</dbReference>
<dbReference type="SUPFAM" id="SSF81383">
    <property type="entry name" value="F-box domain"/>
    <property type="match status" value="1"/>
</dbReference>
<dbReference type="Proteomes" id="UP001341840">
    <property type="component" value="Unassembled WGS sequence"/>
</dbReference>
<gene>
    <name evidence="3" type="ORF">PIB30_117592</name>
</gene>
<dbReference type="SUPFAM" id="SSF52047">
    <property type="entry name" value="RNI-like"/>
    <property type="match status" value="1"/>
</dbReference>
<dbReference type="SMART" id="SM00256">
    <property type="entry name" value="FBOX"/>
    <property type="match status" value="1"/>
</dbReference>
<reference evidence="3 4" key="1">
    <citation type="journal article" date="2023" name="Plants (Basel)">
        <title>Bridging the Gap: Combining Genomics and Transcriptomics Approaches to Understand Stylosanthes scabra, an Orphan Legume from the Brazilian Caatinga.</title>
        <authorList>
            <person name="Ferreira-Neto J.R.C."/>
            <person name="da Silva M.D."/>
            <person name="Binneck E."/>
            <person name="de Melo N.F."/>
            <person name="da Silva R.H."/>
            <person name="de Melo A.L.T.M."/>
            <person name="Pandolfi V."/>
            <person name="Bustamante F.O."/>
            <person name="Brasileiro-Vidal A.C."/>
            <person name="Benko-Iseppon A.M."/>
        </authorList>
    </citation>
    <scope>NUCLEOTIDE SEQUENCE [LARGE SCALE GENOMIC DNA]</scope>
    <source>
        <tissue evidence="3">Leaves</tissue>
    </source>
</reference>
<dbReference type="InterPro" id="IPR036047">
    <property type="entry name" value="F-box-like_dom_sf"/>
</dbReference>
<dbReference type="EMBL" id="JASCZI010183721">
    <property type="protein sequence ID" value="MED6189652.1"/>
    <property type="molecule type" value="Genomic_DNA"/>
</dbReference>
<sequence length="335" mass="38448">MAETSTAAERSMGTDIISTLPNPLLCHILSFLPTIDAVGTSVLSRRWRHLWKDLQVFDFHDERIRDRERFVSFVESVLSRRSYPDIQKFSLRCYSLDDLNALKRWIRDVLGPCLQEMELNFYDYKTRNGIDAIFTCASLVSLSLVGHFYMNDIPAVHLPLLKNLELAAPGVPVDSKLISGCPALEDLYFIYSGRFNPKINLLSASLKRLRLIEARNFDYLEISEIQIDAPNLEFLRIYLEDSCVRTLAVSDFPNMNEASFDIYPKPEHVDWLPKLLQALSQTKKLGLGGFSTQVAYQCHNPLLIITFAYSMMLLCYISHSAWLKLRIYTYQNLAA</sequence>
<accession>A0ABU6WUW6</accession>
<dbReference type="Pfam" id="PF00646">
    <property type="entry name" value="F-box"/>
    <property type="match status" value="1"/>
</dbReference>
<feature type="transmembrane region" description="Helical" evidence="1">
    <location>
        <begin position="302"/>
        <end position="323"/>
    </location>
</feature>
<feature type="domain" description="F-box" evidence="2">
    <location>
        <begin position="14"/>
        <end position="60"/>
    </location>
</feature>
<comment type="caution">
    <text evidence="3">The sequence shown here is derived from an EMBL/GenBank/DDBJ whole genome shotgun (WGS) entry which is preliminary data.</text>
</comment>
<protein>
    <recommendedName>
        <fullName evidence="2">F-box domain-containing protein</fullName>
    </recommendedName>
</protein>
<dbReference type="PROSITE" id="PS50181">
    <property type="entry name" value="FBOX"/>
    <property type="match status" value="1"/>
</dbReference>
<dbReference type="Gene3D" id="1.20.1280.50">
    <property type="match status" value="1"/>
</dbReference>